<feature type="domain" description="Mce/MlaD" evidence="2">
    <location>
        <begin position="33"/>
        <end position="109"/>
    </location>
</feature>
<dbReference type="PANTHER" id="PTHR33371">
    <property type="entry name" value="INTERMEMBRANE PHOSPHOLIPID TRANSPORT SYSTEM BINDING PROTEIN MLAD-RELATED"/>
    <property type="match status" value="1"/>
</dbReference>
<dbReference type="PANTHER" id="PTHR33371:SF4">
    <property type="entry name" value="INTERMEMBRANE PHOSPHOLIPID TRANSPORT SYSTEM BINDING PROTEIN MLAD"/>
    <property type="match status" value="1"/>
</dbReference>
<dbReference type="EMBL" id="FWXI01000002">
    <property type="protein sequence ID" value="SMC38533.1"/>
    <property type="molecule type" value="Genomic_DNA"/>
</dbReference>
<organism evidence="3 4">
    <name type="scientific">Sporomusa malonica</name>
    <dbReference type="NCBI Taxonomy" id="112901"/>
    <lineage>
        <taxon>Bacteria</taxon>
        <taxon>Bacillati</taxon>
        <taxon>Bacillota</taxon>
        <taxon>Negativicutes</taxon>
        <taxon>Selenomonadales</taxon>
        <taxon>Sporomusaceae</taxon>
        <taxon>Sporomusa</taxon>
    </lineage>
</organism>
<protein>
    <submittedName>
        <fullName evidence="3">Phospholipid/cholesterol/gamma-HCH transport system substrate-binding protein</fullName>
    </submittedName>
</protein>
<dbReference type="AlphaFoldDB" id="A0A1W1YQV7"/>
<evidence type="ECO:0000259" key="2">
    <source>
        <dbReference type="Pfam" id="PF02470"/>
    </source>
</evidence>
<keyword evidence="4" id="KW-1185">Reference proteome</keyword>
<evidence type="ECO:0000256" key="1">
    <source>
        <dbReference type="SAM" id="Coils"/>
    </source>
</evidence>
<feature type="coiled-coil region" evidence="1">
    <location>
        <begin position="231"/>
        <end position="288"/>
    </location>
</feature>
<accession>A0A1W1YQV7</accession>
<dbReference type="Proteomes" id="UP000192738">
    <property type="component" value="Unassembled WGS sequence"/>
</dbReference>
<dbReference type="OrthoDB" id="9764664at2"/>
<dbReference type="InterPro" id="IPR052336">
    <property type="entry name" value="MlaD_Phospholipid_Transporter"/>
</dbReference>
<dbReference type="RefSeq" id="WP_084574013.1">
    <property type="nucleotide sequence ID" value="NZ_CP155572.1"/>
</dbReference>
<evidence type="ECO:0000313" key="3">
    <source>
        <dbReference type="EMBL" id="SMC38533.1"/>
    </source>
</evidence>
<gene>
    <name evidence="3" type="ORF">SAMN04488500_10299</name>
</gene>
<sequence>MNTEAKVGAITLAGLVLLGGMLVYLSGVSFGDKGYPIQAVFGQVNGLKPGNIVRYAGVEVGRVADVRVLPEGVAADILLNPGVKVPAGSAFTIGSDGLLGEKYINIMPPRELKGFLVPHDKVYGENPQGLDEMMVTANQVLAEVKILVKALNDVLADDKVKAALKETALNTREITANLNRLTLTLATLAENNQGDVTAMVGNLKAMSASLKDTAARVDKMITNVDNDGQTAKDLRETIAALRQTSSRVEKMAAALEGVVTDPETSKNIKETLRNARDATAKANKMLDKVSDIKAETSVETLYNSDKHKYQSSADVTISTSPRDFTVIGVSDIGEDSKLNLQLGKSGPAFNQRYGIIDSKAGVGVDAKLGNQLRMSLDVYDPNDVRVKLRTQYQIAPGTFIVGQSADLNKRDEKTSYFGIRQAF</sequence>
<dbReference type="Pfam" id="PF02470">
    <property type="entry name" value="MlaD"/>
    <property type="match status" value="1"/>
</dbReference>
<reference evidence="3 4" key="1">
    <citation type="submission" date="2017-04" db="EMBL/GenBank/DDBJ databases">
        <authorList>
            <person name="Afonso C.L."/>
            <person name="Miller P.J."/>
            <person name="Scott M.A."/>
            <person name="Spackman E."/>
            <person name="Goraichik I."/>
            <person name="Dimitrov K.M."/>
            <person name="Suarez D.L."/>
            <person name="Swayne D.E."/>
        </authorList>
    </citation>
    <scope>NUCLEOTIDE SEQUENCE [LARGE SCALE GENOMIC DNA]</scope>
    <source>
        <strain evidence="3 4">DSM 5090</strain>
    </source>
</reference>
<keyword evidence="1" id="KW-0175">Coiled coil</keyword>
<evidence type="ECO:0000313" key="4">
    <source>
        <dbReference type="Proteomes" id="UP000192738"/>
    </source>
</evidence>
<dbReference type="InterPro" id="IPR003399">
    <property type="entry name" value="Mce/MlaD"/>
</dbReference>
<proteinExistence type="predicted"/>
<name>A0A1W1YQV7_9FIRM</name>
<dbReference type="STRING" id="112901.SAMN04488500_10299"/>